<organism evidence="3">
    <name type="scientific">uncultured bacterium contig00111</name>
    <dbReference type="NCBI Taxonomy" id="1181575"/>
    <lineage>
        <taxon>Bacteria</taxon>
        <taxon>environmental samples</taxon>
    </lineage>
</organism>
<dbReference type="PROSITE" id="PS52050">
    <property type="entry name" value="WYL"/>
    <property type="match status" value="1"/>
</dbReference>
<dbReference type="Pfam" id="PF25583">
    <property type="entry name" value="WCX"/>
    <property type="match status" value="1"/>
</dbReference>
<accession>A0A806KLS3</accession>
<evidence type="ECO:0000259" key="1">
    <source>
        <dbReference type="Pfam" id="PF13280"/>
    </source>
</evidence>
<dbReference type="InterPro" id="IPR026881">
    <property type="entry name" value="WYL_dom"/>
</dbReference>
<name>A0A806KLS3_9BACT</name>
<evidence type="ECO:0000259" key="2">
    <source>
        <dbReference type="Pfam" id="PF25583"/>
    </source>
</evidence>
<evidence type="ECO:0000313" key="3">
    <source>
        <dbReference type="EMBL" id="AGS54302.1"/>
    </source>
</evidence>
<dbReference type="Pfam" id="PF13280">
    <property type="entry name" value="WYL"/>
    <property type="match status" value="1"/>
</dbReference>
<protein>
    <submittedName>
        <fullName evidence="3">Helix-turn-helix type 11-like protein</fullName>
    </submittedName>
</protein>
<feature type="domain" description="WYL" evidence="1">
    <location>
        <begin position="160"/>
        <end position="224"/>
    </location>
</feature>
<proteinExistence type="predicted"/>
<dbReference type="AlphaFoldDB" id="A0A806KLS3"/>
<dbReference type="PANTHER" id="PTHR34580">
    <property type="match status" value="1"/>
</dbReference>
<feature type="domain" description="WCX" evidence="2">
    <location>
        <begin position="260"/>
        <end position="333"/>
    </location>
</feature>
<dbReference type="InterPro" id="IPR057727">
    <property type="entry name" value="WCX_dom"/>
</dbReference>
<dbReference type="EMBL" id="JQ844288">
    <property type="protein sequence ID" value="AGS54302.1"/>
    <property type="molecule type" value="Genomic_DNA"/>
</dbReference>
<reference evidence="3" key="1">
    <citation type="submission" date="2012-03" db="EMBL/GenBank/DDBJ databases">
        <title>Functional metagenomics reveals considerable lignocellulase gene clusters in the gut microbiome of a wood-feeding higher termite.</title>
        <authorList>
            <person name="Liu N."/>
        </authorList>
    </citation>
    <scope>NUCLEOTIDE SEQUENCE</scope>
</reference>
<dbReference type="InterPro" id="IPR051534">
    <property type="entry name" value="CBASS_pafABC_assoc_protein"/>
</dbReference>
<sequence>MKWQRILSIYRFFVHKKGRPQAVKDVKNALEIEGVEVCLRDIQRDLADMRDMGVLDGIGAGQNLRYKIPDGQAMDFYGELNESDIFSFLLLSRILFWMFGESINIESLEKAISGSSKKALSLHGKDLYQNLAARMGGLLEYVGEQSAKNGRPEFLPIFIKGLLEQKRLEVEYNGIADNAPKKRVLEPWALVVYKSALYLLCHDPSLPKITLKSFKLTRFQRVKILNETFEKKHDTLKKELNRMKYNGTIWDAKREREETPVMVKLRFGWDCRLTLQEHLFLDNMKITEHKDEEWIEVRLKSPINKELLSWLRTWGYGVKVIAPMELKQEMANYGEWLCDYYINA</sequence>
<dbReference type="PANTHER" id="PTHR34580:SF1">
    <property type="entry name" value="PROTEIN PAFC"/>
    <property type="match status" value="1"/>
</dbReference>